<keyword evidence="4" id="KW-0472">Membrane</keyword>
<dbReference type="Proteomes" id="UP000724148">
    <property type="component" value="Unassembled WGS sequence"/>
</dbReference>
<evidence type="ECO:0000259" key="5">
    <source>
        <dbReference type="Pfam" id="PF25990"/>
    </source>
</evidence>
<dbReference type="Gene3D" id="2.40.50.100">
    <property type="match status" value="1"/>
</dbReference>
<dbReference type="AlphaFoldDB" id="A0A931WN26"/>
<dbReference type="NCBIfam" id="TIGR01730">
    <property type="entry name" value="RND_mfp"/>
    <property type="match status" value="1"/>
</dbReference>
<comment type="similarity">
    <text evidence="2">Belongs to the membrane fusion protein (MFP) (TC 8.A.1) family.</text>
</comment>
<evidence type="ECO:0000256" key="4">
    <source>
        <dbReference type="SAM" id="Phobius"/>
    </source>
</evidence>
<evidence type="ECO:0000313" key="7">
    <source>
        <dbReference type="Proteomes" id="UP000724148"/>
    </source>
</evidence>
<dbReference type="Pfam" id="PF25990">
    <property type="entry name" value="Beta-barrel_YknX"/>
    <property type="match status" value="1"/>
</dbReference>
<gene>
    <name evidence="6" type="ORF">HYT40_01860</name>
</gene>
<evidence type="ECO:0000256" key="3">
    <source>
        <dbReference type="ARBA" id="ARBA00023054"/>
    </source>
</evidence>
<sequence>MKKILGILKAKMWLTLGVLIIVGGGVTYFALRSSGPQRQLLKAEIRDVVQVVTVTGSVKAASTIDLEFLTSGRVVSRPRAVGKEVRRGEVLMALDTRDTDIQIAKAKAALEGSQAKLDQLKAGATPETIRQLQNAVSASLAGALLALDTAITKADKALVTLRADVFLQNNAVRADFFLSPDSTVANAEKQKVAAEAAVLELHELRNGVTVDPADQAQLEKVLKRVPTLFDSVRVVLVTSSDLLRRVISPVIPQSTINTYLTDIATVRSEFDTSMISLANAISAIQSAKDALRVKQEPPRQDDLDILAAGVNSAEADLALWEKQKSDTVLVAPVDGVLTDLKYEIGEIARVNAIAASMISSGGVEIEVNVPEVDIAKVAVGNPVAITLDALPGEKFFGKVIHIDPAETVVDGVTSYKVKISFDARDPRIKTGTTANLDIETLHRSRVLTLPQFAVVESDSGTFVRKLVNGQATEIPVSLGIRSSDGYVEVLSGVNEGEEVLNAGLKTN</sequence>
<dbReference type="GO" id="GO:0016020">
    <property type="term" value="C:membrane"/>
    <property type="evidence" value="ECO:0007669"/>
    <property type="project" value="InterPro"/>
</dbReference>
<dbReference type="GO" id="GO:0030313">
    <property type="term" value="C:cell envelope"/>
    <property type="evidence" value="ECO:0007669"/>
    <property type="project" value="UniProtKB-SubCell"/>
</dbReference>
<dbReference type="PANTHER" id="PTHR32347:SF23">
    <property type="entry name" value="BLL5650 PROTEIN"/>
    <property type="match status" value="1"/>
</dbReference>
<keyword evidence="4" id="KW-0812">Transmembrane</keyword>
<comment type="caution">
    <text evidence="6">The sequence shown here is derived from an EMBL/GenBank/DDBJ whole genome shotgun (WGS) entry which is preliminary data.</text>
</comment>
<accession>A0A931WN26</accession>
<comment type="subcellular location">
    <subcellularLocation>
        <location evidence="1">Cell envelope</location>
    </subcellularLocation>
</comment>
<feature type="domain" description="YknX-like beta-barrel" evidence="5">
    <location>
        <begin position="364"/>
        <end position="438"/>
    </location>
</feature>
<feature type="transmembrane region" description="Helical" evidence="4">
    <location>
        <begin position="12"/>
        <end position="31"/>
    </location>
</feature>
<dbReference type="InterPro" id="IPR006143">
    <property type="entry name" value="RND_pump_MFP"/>
</dbReference>
<name>A0A931WN26_9BACT</name>
<dbReference type="Gene3D" id="2.40.420.20">
    <property type="match status" value="1"/>
</dbReference>
<keyword evidence="4" id="KW-1133">Transmembrane helix</keyword>
<dbReference type="SUPFAM" id="SSF111369">
    <property type="entry name" value="HlyD-like secretion proteins"/>
    <property type="match status" value="1"/>
</dbReference>
<keyword evidence="3" id="KW-0175">Coiled coil</keyword>
<organism evidence="6 7">
    <name type="scientific">Candidatus Sungiibacteriota bacterium</name>
    <dbReference type="NCBI Taxonomy" id="2750080"/>
    <lineage>
        <taxon>Bacteria</taxon>
        <taxon>Candidatus Sungiibacteriota</taxon>
    </lineage>
</organism>
<protein>
    <submittedName>
        <fullName evidence="6">Efflux RND transporter periplasmic adaptor subunit</fullName>
    </submittedName>
</protein>
<reference evidence="6" key="1">
    <citation type="submission" date="2020-07" db="EMBL/GenBank/DDBJ databases">
        <title>Huge and variable diversity of episymbiotic CPR bacteria and DPANN archaea in groundwater ecosystems.</title>
        <authorList>
            <person name="He C.Y."/>
            <person name="Keren R."/>
            <person name="Whittaker M."/>
            <person name="Farag I.F."/>
            <person name="Doudna J."/>
            <person name="Cate J.H.D."/>
            <person name="Banfield J.F."/>
        </authorList>
    </citation>
    <scope>NUCLEOTIDE SEQUENCE</scope>
    <source>
        <strain evidence="6">NC_groundwater_193_Ag_S-0.1um_51_7</strain>
    </source>
</reference>
<evidence type="ECO:0000256" key="2">
    <source>
        <dbReference type="ARBA" id="ARBA00009477"/>
    </source>
</evidence>
<proteinExistence type="inferred from homology"/>
<evidence type="ECO:0000256" key="1">
    <source>
        <dbReference type="ARBA" id="ARBA00004196"/>
    </source>
</evidence>
<dbReference type="Gene3D" id="2.40.30.170">
    <property type="match status" value="1"/>
</dbReference>
<dbReference type="InterPro" id="IPR058636">
    <property type="entry name" value="Beta-barrel_YknX"/>
</dbReference>
<dbReference type="EMBL" id="JACOZA010000046">
    <property type="protein sequence ID" value="MBI2096879.1"/>
    <property type="molecule type" value="Genomic_DNA"/>
</dbReference>
<dbReference type="GO" id="GO:0022857">
    <property type="term" value="F:transmembrane transporter activity"/>
    <property type="evidence" value="ECO:0007669"/>
    <property type="project" value="InterPro"/>
</dbReference>
<dbReference type="InterPro" id="IPR050465">
    <property type="entry name" value="UPF0194_transport"/>
</dbReference>
<evidence type="ECO:0000313" key="6">
    <source>
        <dbReference type="EMBL" id="MBI2096879.1"/>
    </source>
</evidence>
<dbReference type="PANTHER" id="PTHR32347">
    <property type="entry name" value="EFFLUX SYSTEM COMPONENT YKNX-RELATED"/>
    <property type="match status" value="1"/>
</dbReference>